<dbReference type="EMBL" id="WEGI01000002">
    <property type="protein sequence ID" value="MQY25402.1"/>
    <property type="molecule type" value="Genomic_DNA"/>
</dbReference>
<evidence type="ECO:0000256" key="1">
    <source>
        <dbReference type="SAM" id="MobiDB-lite"/>
    </source>
</evidence>
<feature type="compositionally biased region" description="Pro residues" evidence="1">
    <location>
        <begin position="208"/>
        <end position="229"/>
    </location>
</feature>
<evidence type="ECO:0000313" key="2">
    <source>
        <dbReference type="EMBL" id="MQY25402.1"/>
    </source>
</evidence>
<sequence length="385" mass="39538">MGDALTAELRRLADERSTGTLTVGDGVLHFAEGRISGAACPRTPGLEQLVITTGLATADDWQRAQAGDPGPILRRPRMQMLAMLSVFDAAYFLLAEPGTPAFRPAPAQWLAAVCRIPLEVLVHECDRRHAAEPGPWPLELVDRAPVVPARRARRKRVPLTGGEAEILAAADARRSIAGIAGDLGRTSYGCLVAVRRLTRVGLLEAPIPVRPAPPPPPRAVPTTTPPPTGLAPLPRRRRITVIPPEAPAPTPRMPGDPNPPAGPRDSSTAGPRHAAGPRDAAGAGPGGAPAVGPYDGAAAGSHGTTGAARGGTPLAGPRQAAAPGPSGAAAARPRHAAAAGPGEAASGPAPVPALARSEAAAVPEIWKPVDRELLVRLRTALEEFV</sequence>
<comment type="caution">
    <text evidence="2">The sequence shown here is derived from an EMBL/GenBank/DDBJ whole genome shotgun (WGS) entry which is preliminary data.</text>
</comment>
<keyword evidence="3" id="KW-1185">Reference proteome</keyword>
<feature type="compositionally biased region" description="Low complexity" evidence="1">
    <location>
        <begin position="290"/>
        <end position="348"/>
    </location>
</feature>
<feature type="compositionally biased region" description="Low complexity" evidence="1">
    <location>
        <begin position="269"/>
        <end position="282"/>
    </location>
</feature>
<protein>
    <submittedName>
        <fullName evidence="2">Uncharacterized protein</fullName>
    </submittedName>
</protein>
<feature type="region of interest" description="Disordered" evidence="1">
    <location>
        <begin position="206"/>
        <end position="355"/>
    </location>
</feature>
<proteinExistence type="predicted"/>
<gene>
    <name evidence="2" type="ORF">NRB56_09590</name>
</gene>
<evidence type="ECO:0000313" key="3">
    <source>
        <dbReference type="Proteomes" id="UP000431401"/>
    </source>
</evidence>
<accession>A0A7K0DJI4</accession>
<organism evidence="2 3">
    <name type="scientific">Nocardia aurantia</name>
    <dbReference type="NCBI Taxonomy" id="2585199"/>
    <lineage>
        <taxon>Bacteria</taxon>
        <taxon>Bacillati</taxon>
        <taxon>Actinomycetota</taxon>
        <taxon>Actinomycetes</taxon>
        <taxon>Mycobacteriales</taxon>
        <taxon>Nocardiaceae</taxon>
        <taxon>Nocardia</taxon>
    </lineage>
</organism>
<dbReference type="OrthoDB" id="3538879at2"/>
<dbReference type="AlphaFoldDB" id="A0A7K0DJI4"/>
<dbReference type="RefSeq" id="WP_153339268.1">
    <property type="nucleotide sequence ID" value="NZ_WEGI01000002.1"/>
</dbReference>
<dbReference type="Proteomes" id="UP000431401">
    <property type="component" value="Unassembled WGS sequence"/>
</dbReference>
<name>A0A7K0DJI4_9NOCA</name>
<feature type="compositionally biased region" description="Pro residues" evidence="1">
    <location>
        <begin position="244"/>
        <end position="262"/>
    </location>
</feature>
<reference evidence="2 3" key="1">
    <citation type="submission" date="2019-10" db="EMBL/GenBank/DDBJ databases">
        <title>Nocardia macrotermitis sp. nov. and Nocardia aurantia sp. nov., isolated from the gut of fungus growing-termite Macrotermes natalensis.</title>
        <authorList>
            <person name="Benndorf R."/>
            <person name="Schwitalla J."/>
            <person name="Martin K."/>
            <person name="De Beer W."/>
            <person name="Kaster A.-K."/>
            <person name="Vollmers J."/>
            <person name="Poulsen M."/>
            <person name="Beemelmanns C."/>
        </authorList>
    </citation>
    <scope>NUCLEOTIDE SEQUENCE [LARGE SCALE GENOMIC DNA]</scope>
    <source>
        <strain evidence="2 3">RB56</strain>
    </source>
</reference>